<reference evidence="1 2" key="1">
    <citation type="journal article" date="2018" name="Mol. Biol. Evol.">
        <title>Analysis of the draft genome of the red seaweed Gracilariopsis chorda provides insights into genome size evolution in Rhodophyta.</title>
        <authorList>
            <person name="Lee J."/>
            <person name="Yang E.C."/>
            <person name="Graf L."/>
            <person name="Yang J.H."/>
            <person name="Qiu H."/>
            <person name="Zel Zion U."/>
            <person name="Chan C.X."/>
            <person name="Stephens T.G."/>
            <person name="Weber A.P.M."/>
            <person name="Boo G.H."/>
            <person name="Boo S.M."/>
            <person name="Kim K.M."/>
            <person name="Shin Y."/>
            <person name="Jung M."/>
            <person name="Lee S.J."/>
            <person name="Yim H.S."/>
            <person name="Lee J.H."/>
            <person name="Bhattacharya D."/>
            <person name="Yoon H.S."/>
        </authorList>
    </citation>
    <scope>NUCLEOTIDE SEQUENCE [LARGE SCALE GENOMIC DNA]</scope>
    <source>
        <strain evidence="1 2">SKKU-2015</strain>
        <tissue evidence="1">Whole body</tissue>
    </source>
</reference>
<evidence type="ECO:0000313" key="2">
    <source>
        <dbReference type="Proteomes" id="UP000247409"/>
    </source>
</evidence>
<keyword evidence="2" id="KW-1185">Reference proteome</keyword>
<protein>
    <submittedName>
        <fullName evidence="1">Uncharacterized protein</fullName>
    </submittedName>
</protein>
<organism evidence="1 2">
    <name type="scientific">Gracilariopsis chorda</name>
    <dbReference type="NCBI Taxonomy" id="448386"/>
    <lineage>
        <taxon>Eukaryota</taxon>
        <taxon>Rhodophyta</taxon>
        <taxon>Florideophyceae</taxon>
        <taxon>Rhodymeniophycidae</taxon>
        <taxon>Gracilariales</taxon>
        <taxon>Gracilariaceae</taxon>
        <taxon>Gracilariopsis</taxon>
    </lineage>
</organism>
<comment type="caution">
    <text evidence="1">The sequence shown here is derived from an EMBL/GenBank/DDBJ whole genome shotgun (WGS) entry which is preliminary data.</text>
</comment>
<proteinExistence type="predicted"/>
<dbReference type="AlphaFoldDB" id="A0A2V3INX5"/>
<evidence type="ECO:0000313" key="1">
    <source>
        <dbReference type="EMBL" id="PXF42830.1"/>
    </source>
</evidence>
<sequence length="80" mass="8863">MPIVFYHRSQSEVRVYGTRPLSAILAGWQAVPLANAVLDSSGDEFELVEVQNANGIAHAKRLNYNRIECAGPLTNMTKVY</sequence>
<dbReference type="Proteomes" id="UP000247409">
    <property type="component" value="Unassembled WGS sequence"/>
</dbReference>
<dbReference type="EMBL" id="NBIV01000148">
    <property type="protein sequence ID" value="PXF42830.1"/>
    <property type="molecule type" value="Genomic_DNA"/>
</dbReference>
<accession>A0A2V3INX5</accession>
<gene>
    <name evidence="1" type="ORF">BWQ96_07424</name>
</gene>
<name>A0A2V3INX5_9FLOR</name>